<dbReference type="RefSeq" id="XP_018064800.1">
    <property type="nucleotide sequence ID" value="XM_018218837.1"/>
</dbReference>
<dbReference type="InParanoid" id="A0A132BDE0"/>
<dbReference type="OrthoDB" id="3526617at2759"/>
<dbReference type="GeneID" id="28828563"/>
<organism evidence="2 3">
    <name type="scientific">Mollisia scopiformis</name>
    <name type="common">Conifer needle endophyte fungus</name>
    <name type="synonym">Phialocephala scopiformis</name>
    <dbReference type="NCBI Taxonomy" id="149040"/>
    <lineage>
        <taxon>Eukaryota</taxon>
        <taxon>Fungi</taxon>
        <taxon>Dikarya</taxon>
        <taxon>Ascomycota</taxon>
        <taxon>Pezizomycotina</taxon>
        <taxon>Leotiomycetes</taxon>
        <taxon>Helotiales</taxon>
        <taxon>Mollisiaceae</taxon>
        <taxon>Mollisia</taxon>
    </lineage>
</organism>
<reference evidence="2 3" key="1">
    <citation type="submission" date="2015-10" db="EMBL/GenBank/DDBJ databases">
        <title>Full genome of DAOMC 229536 Phialocephala scopiformis, a fungal endophyte of spruce producing the potent anti-insectan compound rugulosin.</title>
        <authorList>
            <consortium name="DOE Joint Genome Institute"/>
            <person name="Walker A.K."/>
            <person name="Frasz S.L."/>
            <person name="Seifert K.A."/>
            <person name="Miller J.D."/>
            <person name="Mondo S.J."/>
            <person name="Labutti K."/>
            <person name="Lipzen A."/>
            <person name="Dockter R."/>
            <person name="Kennedy M."/>
            <person name="Grigoriev I.V."/>
            <person name="Spatafora J.W."/>
        </authorList>
    </citation>
    <scope>NUCLEOTIDE SEQUENCE [LARGE SCALE GENOMIC DNA]</scope>
    <source>
        <strain evidence="2 3">CBS 120377</strain>
    </source>
</reference>
<name>A0A132BDE0_MOLSC</name>
<keyword evidence="3" id="KW-1185">Reference proteome</keyword>
<evidence type="ECO:0000256" key="1">
    <source>
        <dbReference type="SAM" id="Coils"/>
    </source>
</evidence>
<gene>
    <name evidence="2" type="ORF">LY89DRAFT_723650</name>
</gene>
<dbReference type="AlphaFoldDB" id="A0A132BDE0"/>
<feature type="coiled-coil region" evidence="1">
    <location>
        <begin position="264"/>
        <end position="350"/>
    </location>
</feature>
<proteinExistence type="predicted"/>
<dbReference type="EMBL" id="KQ947429">
    <property type="protein sequence ID" value="KUJ10445.1"/>
    <property type="molecule type" value="Genomic_DNA"/>
</dbReference>
<dbReference type="Proteomes" id="UP000070700">
    <property type="component" value="Unassembled WGS sequence"/>
</dbReference>
<evidence type="ECO:0000313" key="2">
    <source>
        <dbReference type="EMBL" id="KUJ10445.1"/>
    </source>
</evidence>
<accession>A0A132BDE0</accession>
<evidence type="ECO:0000313" key="3">
    <source>
        <dbReference type="Proteomes" id="UP000070700"/>
    </source>
</evidence>
<dbReference type="KEGG" id="psco:LY89DRAFT_723650"/>
<protein>
    <submittedName>
        <fullName evidence="2">Uncharacterized protein</fullName>
    </submittedName>
</protein>
<sequence>MTQGQLVSASHSAEELVPWLLKSPSIVQQLGICVTIACTRDVAQIRLNTDGLPSLRDDLASNLIRIADAGGEAFEAAYSSLSDISSVTKQMSKENGLLDKLEDRVLNRRSQRDATACQNIINRIDTYIQRSTDHGLTTQEDFDKFAKFVKQVKEALLNAQSRENTKLVNTQRHIENMDMEKTQQEKVFRQSEWEAKEAAVQYNTILERYNGRASWLGNSMAWTVGASTAGAAALGVAATVATAGVAGVAILGGLIAGAISAGKLEEASRGLNVVEDRLSEKRRARDALELQIASFEGELKLLESSKDKLERATTVIAKALSLLTDLAKDISQLMIRFRDLNQAIRELVDQYSEGKELAGYIQESIEEGEHPDLRDMSDFREKISDMRKVSVIIRCLSDLYATVIRDVVIPGFGQAIEMSNGNILDQSIEQVIRDKELLMRSYVEDSDLKCRAMAQKSSAMLSEELSRARRLESRSNGGLPVAQ</sequence>
<keyword evidence="1" id="KW-0175">Coiled coil</keyword>